<evidence type="ECO:0000256" key="2">
    <source>
        <dbReference type="SAM" id="Coils"/>
    </source>
</evidence>
<protein>
    <submittedName>
        <fullName evidence="4">TGS domain-containing protein</fullName>
    </submittedName>
</protein>
<gene>
    <name evidence="4" type="ORF">ENU09_03175</name>
</gene>
<dbReference type="Pfam" id="PF02824">
    <property type="entry name" value="TGS"/>
    <property type="match status" value="1"/>
</dbReference>
<dbReference type="InterPro" id="IPR012676">
    <property type="entry name" value="TGS-like"/>
</dbReference>
<dbReference type="InterPro" id="IPR012675">
    <property type="entry name" value="Beta-grasp_dom_sf"/>
</dbReference>
<dbReference type="Pfam" id="PF01926">
    <property type="entry name" value="MMR_HSR1"/>
    <property type="match status" value="1"/>
</dbReference>
<keyword evidence="1" id="KW-0342">GTP-binding</keyword>
<dbReference type="InterPro" id="IPR031662">
    <property type="entry name" value="GTP-binding_2"/>
</dbReference>
<dbReference type="InterPro" id="IPR004095">
    <property type="entry name" value="TGS"/>
</dbReference>
<dbReference type="SUPFAM" id="SSF52540">
    <property type="entry name" value="P-loop containing nucleoside triphosphate hydrolases"/>
    <property type="match status" value="1"/>
</dbReference>
<keyword evidence="2" id="KW-0175">Coiled coil</keyword>
<dbReference type="AlphaFoldDB" id="A0A7J3KGU5"/>
<evidence type="ECO:0000313" key="4">
    <source>
        <dbReference type="EMBL" id="HGQ59698.1"/>
    </source>
</evidence>
<feature type="domain" description="TGS" evidence="3">
    <location>
        <begin position="312"/>
        <end position="386"/>
    </location>
</feature>
<dbReference type="PRINTS" id="PR00326">
    <property type="entry name" value="GTP1OBG"/>
</dbReference>
<dbReference type="EMBL" id="DTBE01000080">
    <property type="protein sequence ID" value="HGQ59698.1"/>
    <property type="molecule type" value="Genomic_DNA"/>
</dbReference>
<dbReference type="Gene3D" id="6.10.140.1070">
    <property type="match status" value="1"/>
</dbReference>
<dbReference type="PROSITE" id="PS51880">
    <property type="entry name" value="TGS"/>
    <property type="match status" value="1"/>
</dbReference>
<dbReference type="InterPro" id="IPR006073">
    <property type="entry name" value="GTP-bd"/>
</dbReference>
<evidence type="ECO:0000256" key="1">
    <source>
        <dbReference type="ARBA" id="ARBA00023134"/>
    </source>
</evidence>
<dbReference type="Gene3D" id="3.10.20.30">
    <property type="match status" value="1"/>
</dbReference>
<dbReference type="PANTHER" id="PTHR43127">
    <property type="entry name" value="DEVELOPMENTALLY-REGULATED GTP-BINDING PROTEIN 2"/>
    <property type="match status" value="1"/>
</dbReference>
<reference evidence="4" key="1">
    <citation type="journal article" date="2020" name="mSystems">
        <title>Genome- and Community-Level Interaction Insights into Carbon Utilization and Element Cycling Functions of Hydrothermarchaeota in Hydrothermal Sediment.</title>
        <authorList>
            <person name="Zhou Z."/>
            <person name="Liu Y."/>
            <person name="Xu W."/>
            <person name="Pan J."/>
            <person name="Luo Z.H."/>
            <person name="Li M."/>
        </authorList>
    </citation>
    <scope>NUCLEOTIDE SEQUENCE [LARGE SCALE GENOMIC DNA]</scope>
    <source>
        <strain evidence="4">SpSt-638</strain>
    </source>
</reference>
<sequence>MVTNLPAEAKAKWIKVMEARTVEEKIKALEEFLSSVPKHKGTENLRRWVTRRLAELREELEEKKRKRSGRGERFFVEKEGDAQIVVIGLPNSGKSTLVKQLTGAKTIISETPFSTRYPTPGMFKYKDVYFQLIDTPPLYPGSVLNTKIAGLVRNSDAVLIVLDGSSDIVKDYEFIRNEMEEQGILLEKPRGKVVIERERGGRTGIRVTLLGKLIDATIDDIRKLLESYRIYNAHVKIYGEVTLDNVEESIYENTVYLPSIVFINKMDINTEEVLNKLHELKRKYREITVLTGSALQNRGFENLGEILFETLDLIRIYTKQVNGEVSPKPLVLKKGSTVYDVAKAIHKDFIEKFQYAKVWGRSVKYGGERVGLFHVLEDGDIVEIHIRG</sequence>
<dbReference type="SUPFAM" id="SSF81271">
    <property type="entry name" value="TGS-like"/>
    <property type="match status" value="1"/>
</dbReference>
<dbReference type="Gene3D" id="3.40.50.300">
    <property type="entry name" value="P-loop containing nucleotide triphosphate hydrolases"/>
    <property type="match status" value="1"/>
</dbReference>
<dbReference type="CDD" id="cd01666">
    <property type="entry name" value="TGS_DRG"/>
    <property type="match status" value="1"/>
</dbReference>
<keyword evidence="1" id="KW-0547">Nucleotide-binding</keyword>
<evidence type="ECO:0000259" key="3">
    <source>
        <dbReference type="PROSITE" id="PS51880"/>
    </source>
</evidence>
<dbReference type="Pfam" id="PF16897">
    <property type="entry name" value="MMR_HSR1_Xtn"/>
    <property type="match status" value="1"/>
</dbReference>
<accession>A0A7J3KGU5</accession>
<proteinExistence type="predicted"/>
<dbReference type="InterPro" id="IPR027417">
    <property type="entry name" value="P-loop_NTPase"/>
</dbReference>
<feature type="coiled-coil region" evidence="2">
    <location>
        <begin position="46"/>
        <end position="73"/>
    </location>
</feature>
<name>A0A7J3KGU5_STAMA</name>
<comment type="caution">
    <text evidence="4">The sequence shown here is derived from an EMBL/GenBank/DDBJ whole genome shotgun (WGS) entry which is preliminary data.</text>
</comment>
<dbReference type="GO" id="GO:0003924">
    <property type="term" value="F:GTPase activity"/>
    <property type="evidence" value="ECO:0007669"/>
    <property type="project" value="InterPro"/>
</dbReference>
<organism evidence="4">
    <name type="scientific">Staphylothermus marinus</name>
    <dbReference type="NCBI Taxonomy" id="2280"/>
    <lineage>
        <taxon>Archaea</taxon>
        <taxon>Thermoproteota</taxon>
        <taxon>Thermoprotei</taxon>
        <taxon>Desulfurococcales</taxon>
        <taxon>Desulfurococcaceae</taxon>
        <taxon>Staphylothermus</taxon>
    </lineage>
</organism>
<dbReference type="GO" id="GO:0005525">
    <property type="term" value="F:GTP binding"/>
    <property type="evidence" value="ECO:0007669"/>
    <property type="project" value="UniProtKB-KW"/>
</dbReference>
<dbReference type="InterPro" id="IPR045001">
    <property type="entry name" value="DRG"/>
</dbReference>